<dbReference type="Proteomes" id="UP000187425">
    <property type="component" value="Unassembled WGS sequence"/>
</dbReference>
<protein>
    <submittedName>
        <fullName evidence="9">Ferrichrome ABC transporter substrate-binding protein</fullName>
    </submittedName>
</protein>
<dbReference type="SUPFAM" id="SSF53807">
    <property type="entry name" value="Helical backbone' metal receptor"/>
    <property type="match status" value="1"/>
</dbReference>
<dbReference type="PROSITE" id="PS50983">
    <property type="entry name" value="FE_B12_PBP"/>
    <property type="match status" value="1"/>
</dbReference>
<feature type="domain" description="Fe/B12 periplasmic-binding" evidence="7">
    <location>
        <begin position="91"/>
        <end position="348"/>
    </location>
</feature>
<keyword evidence="10" id="KW-1185">Reference proteome</keyword>
<organism evidence="9 11">
    <name type="scientific">Paenibacillus odorifer</name>
    <dbReference type="NCBI Taxonomy" id="189426"/>
    <lineage>
        <taxon>Bacteria</taxon>
        <taxon>Bacillati</taxon>
        <taxon>Bacillota</taxon>
        <taxon>Bacilli</taxon>
        <taxon>Bacillales</taxon>
        <taxon>Paenibacillaceae</taxon>
        <taxon>Paenibacillus</taxon>
    </lineage>
</organism>
<proteinExistence type="inferred from homology"/>
<dbReference type="Gene3D" id="3.40.50.1980">
    <property type="entry name" value="Nitrogenase molybdenum iron protein domain"/>
    <property type="match status" value="2"/>
</dbReference>
<gene>
    <name evidence="8" type="ORF">BSK51_05300</name>
    <name evidence="9" type="ORF">BSK65_02185</name>
</gene>
<keyword evidence="3" id="KW-0813">Transport</keyword>
<dbReference type="EMBL" id="MPTW01000001">
    <property type="protein sequence ID" value="OME74514.1"/>
    <property type="molecule type" value="Genomic_DNA"/>
</dbReference>
<evidence type="ECO:0000313" key="11">
    <source>
        <dbReference type="Proteomes" id="UP000187425"/>
    </source>
</evidence>
<dbReference type="InterPro" id="IPR051313">
    <property type="entry name" value="Bact_iron-sidero_bind"/>
</dbReference>
<evidence type="ECO:0000313" key="9">
    <source>
        <dbReference type="EMBL" id="OME74514.1"/>
    </source>
</evidence>
<comment type="subcellular location">
    <subcellularLocation>
        <location evidence="1">Cell envelope</location>
    </subcellularLocation>
</comment>
<reference evidence="9 11" key="1">
    <citation type="submission" date="2016-11" db="EMBL/GenBank/DDBJ databases">
        <title>Paenibacillus species isolates.</title>
        <authorList>
            <person name="Beno S.M."/>
        </authorList>
    </citation>
    <scope>NUCLEOTIDE SEQUENCE [LARGE SCALE GENOMIC DNA]</scope>
    <source>
        <strain evidence="9 11">FSL H7-0443</strain>
        <strain evidence="8 10">FSL R5-0923</strain>
    </source>
</reference>
<dbReference type="EMBL" id="MPTD01000003">
    <property type="protein sequence ID" value="OMD54501.1"/>
    <property type="molecule type" value="Genomic_DNA"/>
</dbReference>
<sequence>MLGRQYYMNKVRQPFAVLCVLFLMTTLLLACGNSGEQPAKNNASNAAGNNTSATTVPSPETSDKGTNETAATTRSYTDYIGHTVEIPVNPKRVIYSGETYGDLLALGVQAVGYPLSMGEGQVFEDQLQGVEDVGFPINLEKTLELQPDLIIYAGTDEADFEQLSKIAPTIIFDTFAPLNERMLDIGGILGKTTEAEAWLAKYKTSEDAMWEQLKAAGIKEGETASVFTYYPGDRLFVMATTGLSQVLYGENGFKPTPAIQKVLDEGMGFQEVSMEVLKEYAGDRIFILTPVADEAKQSTATLLKSPIWKGLPAVKNGYVYTQDIMKTSSDATTREWLLGELPQLLNMK</sequence>
<evidence type="ECO:0000313" key="10">
    <source>
        <dbReference type="Proteomes" id="UP000187313"/>
    </source>
</evidence>
<evidence type="ECO:0000313" key="8">
    <source>
        <dbReference type="EMBL" id="OMD54501.1"/>
    </source>
</evidence>
<dbReference type="Pfam" id="PF01497">
    <property type="entry name" value="Peripla_BP_2"/>
    <property type="match status" value="1"/>
</dbReference>
<feature type="region of interest" description="Disordered" evidence="5">
    <location>
        <begin position="38"/>
        <end position="70"/>
    </location>
</feature>
<dbReference type="GO" id="GO:1901678">
    <property type="term" value="P:iron coordination entity transport"/>
    <property type="evidence" value="ECO:0007669"/>
    <property type="project" value="UniProtKB-ARBA"/>
</dbReference>
<evidence type="ECO:0000256" key="1">
    <source>
        <dbReference type="ARBA" id="ARBA00004196"/>
    </source>
</evidence>
<dbReference type="GO" id="GO:0030288">
    <property type="term" value="C:outer membrane-bounded periplasmic space"/>
    <property type="evidence" value="ECO:0007669"/>
    <property type="project" value="TreeGrafter"/>
</dbReference>
<dbReference type="PANTHER" id="PTHR30532:SF26">
    <property type="entry name" value="IRON(3+)-HYDROXAMATE-BINDING PROTEIN FHUD"/>
    <property type="match status" value="1"/>
</dbReference>
<feature type="compositionally biased region" description="Low complexity" evidence="5">
    <location>
        <begin position="39"/>
        <end position="55"/>
    </location>
</feature>
<dbReference type="Proteomes" id="UP000187313">
    <property type="component" value="Unassembled WGS sequence"/>
</dbReference>
<evidence type="ECO:0000256" key="5">
    <source>
        <dbReference type="SAM" id="MobiDB-lite"/>
    </source>
</evidence>
<name>A0A1R0ZPM9_9BACL</name>
<dbReference type="AlphaFoldDB" id="A0A1R0ZPM9"/>
<dbReference type="PANTHER" id="PTHR30532">
    <property type="entry name" value="IRON III DICITRATE-BINDING PERIPLASMIC PROTEIN"/>
    <property type="match status" value="1"/>
</dbReference>
<dbReference type="InterPro" id="IPR002491">
    <property type="entry name" value="ABC_transptr_periplasmic_BD"/>
</dbReference>
<feature type="chain" id="PRO_5039691255" evidence="6">
    <location>
        <begin position="31"/>
        <end position="348"/>
    </location>
</feature>
<evidence type="ECO:0000256" key="6">
    <source>
        <dbReference type="SAM" id="SignalP"/>
    </source>
</evidence>
<evidence type="ECO:0000256" key="4">
    <source>
        <dbReference type="ARBA" id="ARBA00022729"/>
    </source>
</evidence>
<evidence type="ECO:0000259" key="7">
    <source>
        <dbReference type="PROSITE" id="PS50983"/>
    </source>
</evidence>
<evidence type="ECO:0000256" key="2">
    <source>
        <dbReference type="ARBA" id="ARBA00008814"/>
    </source>
</evidence>
<accession>A0A1R0ZPM9</accession>
<evidence type="ECO:0000256" key="3">
    <source>
        <dbReference type="ARBA" id="ARBA00022448"/>
    </source>
</evidence>
<dbReference type="PROSITE" id="PS51257">
    <property type="entry name" value="PROKAR_LIPOPROTEIN"/>
    <property type="match status" value="1"/>
</dbReference>
<keyword evidence="4 6" id="KW-0732">Signal</keyword>
<comment type="similarity">
    <text evidence="2">Belongs to the bacterial solute-binding protein 8 family.</text>
</comment>
<comment type="caution">
    <text evidence="9">The sequence shown here is derived from an EMBL/GenBank/DDBJ whole genome shotgun (WGS) entry which is preliminary data.</text>
</comment>
<feature type="signal peptide" evidence="6">
    <location>
        <begin position="1"/>
        <end position="30"/>
    </location>
</feature>